<gene>
    <name evidence="3" type="ORF">BEK98_40085</name>
</gene>
<reference evidence="3 4" key="1">
    <citation type="submission" date="2016-07" db="EMBL/GenBank/DDBJ databases">
        <title>Draft genome of Streptomyces diastatochromogenes.</title>
        <authorList>
            <person name="Podduturi R."/>
            <person name="Lukassen M.B."/>
            <person name="Clausen N."/>
            <person name="Nielsen J.L."/>
            <person name="Jorgensen N.O."/>
        </authorList>
    </citation>
    <scope>NUCLEOTIDE SEQUENCE [LARGE SCALE GENOMIC DNA]</scope>
    <source>
        <strain evidence="3 4">DSM 40608</strain>
    </source>
</reference>
<dbReference type="InterPro" id="IPR000215">
    <property type="entry name" value="Serpin_fam"/>
</dbReference>
<dbReference type="InterPro" id="IPR036186">
    <property type="entry name" value="Serpin_sf"/>
</dbReference>
<dbReference type="InterPro" id="IPR023796">
    <property type="entry name" value="Serpin_dom"/>
</dbReference>
<evidence type="ECO:0000256" key="1">
    <source>
        <dbReference type="RuleBase" id="RU000411"/>
    </source>
</evidence>
<keyword evidence="4" id="KW-1185">Reference proteome</keyword>
<dbReference type="PANTHER" id="PTHR11461">
    <property type="entry name" value="SERINE PROTEASE INHIBITOR, SERPIN"/>
    <property type="match status" value="1"/>
</dbReference>
<dbReference type="Pfam" id="PF00079">
    <property type="entry name" value="Serpin"/>
    <property type="match status" value="1"/>
</dbReference>
<comment type="similarity">
    <text evidence="1">Belongs to the serpin family.</text>
</comment>
<proteinExistence type="inferred from homology"/>
<evidence type="ECO:0000313" key="3">
    <source>
        <dbReference type="EMBL" id="OXY89049.1"/>
    </source>
</evidence>
<dbReference type="PANTHER" id="PTHR11461:SF211">
    <property type="entry name" value="GH10112P-RELATED"/>
    <property type="match status" value="1"/>
</dbReference>
<sequence>MWAANGDFACSPIGLWLALSAVAAGARSETAQELHELLGAAGPEAASAATEVAARVTQTEGLAVATGVWSRIPVYRDFRDELPDISFGHLDPANPSAINAWVRRATGGIFRELPDCPDEDDLLLLVNALTVEGKWASRFKQQNTVDRTFTDAQGVEHLVPTMAKTLPGPEYAWTVEAPSGGAADEVDVVALLCDAEPGRLPLQVSLVRGAPGRGPADVLPAAWAPHEHRRPVDADEVTIAVPRLHLRTRLEAERHLASLGAPLSVSARADFSGMSPEPLRIAGVTQESVLRMDEEGVRAAAVTQVWKNTRSVSVRVPRTRHIAFDRPFGLVLFAGSSGLPLFTAWQASAPRSPHS</sequence>
<comment type="caution">
    <text evidence="3">The sequence shown here is derived from an EMBL/GenBank/DDBJ whole genome shotgun (WGS) entry which is preliminary data.</text>
</comment>
<dbReference type="InterPro" id="IPR042178">
    <property type="entry name" value="Serpin_sf_1"/>
</dbReference>
<dbReference type="SUPFAM" id="SSF56574">
    <property type="entry name" value="Serpins"/>
    <property type="match status" value="1"/>
</dbReference>
<dbReference type="Gene3D" id="3.30.497.10">
    <property type="entry name" value="Antithrombin, subunit I, domain 2"/>
    <property type="match status" value="1"/>
</dbReference>
<dbReference type="Proteomes" id="UP000215483">
    <property type="component" value="Unassembled WGS sequence"/>
</dbReference>
<dbReference type="GO" id="GO:0004867">
    <property type="term" value="F:serine-type endopeptidase inhibitor activity"/>
    <property type="evidence" value="ECO:0007669"/>
    <property type="project" value="InterPro"/>
</dbReference>
<evidence type="ECO:0000259" key="2">
    <source>
        <dbReference type="SMART" id="SM00093"/>
    </source>
</evidence>
<dbReference type="SMART" id="SM00093">
    <property type="entry name" value="SERPIN"/>
    <property type="match status" value="1"/>
</dbReference>
<dbReference type="Gene3D" id="2.30.39.10">
    <property type="entry name" value="Alpha-1-antitrypsin, domain 1"/>
    <property type="match status" value="1"/>
</dbReference>
<name>A0A233S0H0_STRDA</name>
<accession>A0A233S0H0</accession>
<dbReference type="GO" id="GO:0005615">
    <property type="term" value="C:extracellular space"/>
    <property type="evidence" value="ECO:0007669"/>
    <property type="project" value="InterPro"/>
</dbReference>
<dbReference type="AlphaFoldDB" id="A0A233S0H0"/>
<dbReference type="EMBL" id="MCGQ01000049">
    <property type="protein sequence ID" value="OXY89049.1"/>
    <property type="molecule type" value="Genomic_DNA"/>
</dbReference>
<evidence type="ECO:0000313" key="4">
    <source>
        <dbReference type="Proteomes" id="UP000215483"/>
    </source>
</evidence>
<feature type="domain" description="Serpin" evidence="2">
    <location>
        <begin position="1"/>
        <end position="350"/>
    </location>
</feature>
<organism evidence="3 4">
    <name type="scientific">Streptomyces diastatochromogenes</name>
    <dbReference type="NCBI Taxonomy" id="42236"/>
    <lineage>
        <taxon>Bacteria</taxon>
        <taxon>Bacillati</taxon>
        <taxon>Actinomycetota</taxon>
        <taxon>Actinomycetes</taxon>
        <taxon>Kitasatosporales</taxon>
        <taxon>Streptomycetaceae</taxon>
        <taxon>Streptomyces</taxon>
    </lineage>
</organism>
<dbReference type="InterPro" id="IPR042185">
    <property type="entry name" value="Serpin_sf_2"/>
</dbReference>
<protein>
    <recommendedName>
        <fullName evidence="2">Serpin domain-containing protein</fullName>
    </recommendedName>
</protein>